<dbReference type="Gene3D" id="1.25.40.10">
    <property type="entry name" value="Tetratricopeptide repeat domain"/>
    <property type="match status" value="1"/>
</dbReference>
<reference evidence="8" key="1">
    <citation type="submission" date="2021-04" db="EMBL/GenBank/DDBJ databases">
        <authorList>
            <person name="Zhang D.-C."/>
        </authorList>
    </citation>
    <scope>NUCLEOTIDE SEQUENCE</scope>
    <source>
        <strain evidence="8">CGMCC 1.15697</strain>
    </source>
</reference>
<evidence type="ECO:0000256" key="3">
    <source>
        <dbReference type="ARBA" id="ARBA00023139"/>
    </source>
</evidence>
<sequence>MRPMTSESVPRPALRALRAALIGIAALGLLAACSSDEEPKYVERPVEELYNEALDQLEAENFEDAVTAFEEVDRQHPYSVWATKAQLMTAYTHYLADEYDEAIIALDRFTDLHPGNRDIGYAYYLRAISYYEQIVDVQRDQRVTKLALDSLQQVVQRFPNSEYSRDAALKIDLTRDHLAGKEMAIGRYYQRRDEQLAAINRFRTVIEEYQTTTHVPEALHRLVECYIALGITQEAQTAAAVLGHNFPGSTWYRDSYALLEGKDLAADPSTNSWLRSAWNWIF</sequence>
<keyword evidence="5 6" id="KW-0449">Lipoprotein</keyword>
<dbReference type="PROSITE" id="PS51257">
    <property type="entry name" value="PROKAR_LIPOPROTEIN"/>
    <property type="match status" value="1"/>
</dbReference>
<dbReference type="PANTHER" id="PTHR37423">
    <property type="entry name" value="SOLUBLE LYTIC MUREIN TRANSGLYCOSYLASE-RELATED"/>
    <property type="match status" value="1"/>
</dbReference>
<evidence type="ECO:0000256" key="5">
    <source>
        <dbReference type="ARBA" id="ARBA00023288"/>
    </source>
</evidence>
<dbReference type="GO" id="GO:0043165">
    <property type="term" value="P:Gram-negative-bacterium-type cell outer membrane assembly"/>
    <property type="evidence" value="ECO:0007669"/>
    <property type="project" value="UniProtKB-UniRule"/>
</dbReference>
<dbReference type="NCBIfam" id="TIGR03302">
    <property type="entry name" value="OM_YfiO"/>
    <property type="match status" value="1"/>
</dbReference>
<dbReference type="Proteomes" id="UP000672602">
    <property type="component" value="Unassembled WGS sequence"/>
</dbReference>
<dbReference type="CDD" id="cd15830">
    <property type="entry name" value="BamD"/>
    <property type="match status" value="1"/>
</dbReference>
<keyword evidence="9" id="KW-1185">Reference proteome</keyword>
<accession>A0A8J7S6L7</accession>
<dbReference type="SUPFAM" id="SSF48452">
    <property type="entry name" value="TPR-like"/>
    <property type="match status" value="1"/>
</dbReference>
<evidence type="ECO:0000256" key="6">
    <source>
        <dbReference type="HAMAP-Rule" id="MF_00922"/>
    </source>
</evidence>
<dbReference type="AlphaFoldDB" id="A0A8J7S6L7"/>
<evidence type="ECO:0000256" key="4">
    <source>
        <dbReference type="ARBA" id="ARBA00023237"/>
    </source>
</evidence>
<evidence type="ECO:0000313" key="9">
    <source>
        <dbReference type="Proteomes" id="UP000672602"/>
    </source>
</evidence>
<dbReference type="HAMAP" id="MF_00922">
    <property type="entry name" value="OM_assembly_BamD"/>
    <property type="match status" value="1"/>
</dbReference>
<keyword evidence="4 6" id="KW-0998">Cell outer membrane</keyword>
<dbReference type="GO" id="GO:0051205">
    <property type="term" value="P:protein insertion into membrane"/>
    <property type="evidence" value="ECO:0007669"/>
    <property type="project" value="UniProtKB-UniRule"/>
</dbReference>
<evidence type="ECO:0000256" key="2">
    <source>
        <dbReference type="ARBA" id="ARBA00023136"/>
    </source>
</evidence>
<keyword evidence="1 6" id="KW-0732">Signal</keyword>
<dbReference type="InterPro" id="IPR039565">
    <property type="entry name" value="BamD-like"/>
</dbReference>
<dbReference type="GO" id="GO:1990063">
    <property type="term" value="C:Bam protein complex"/>
    <property type="evidence" value="ECO:0007669"/>
    <property type="project" value="TreeGrafter"/>
</dbReference>
<dbReference type="Pfam" id="PF13525">
    <property type="entry name" value="YfiO"/>
    <property type="match status" value="1"/>
</dbReference>
<proteinExistence type="inferred from homology"/>
<comment type="subunit">
    <text evidence="6">Part of the Bam complex.</text>
</comment>
<evidence type="ECO:0000259" key="7">
    <source>
        <dbReference type="Pfam" id="PF13525"/>
    </source>
</evidence>
<dbReference type="EMBL" id="JAGMWN010000005">
    <property type="protein sequence ID" value="MBP5857739.1"/>
    <property type="molecule type" value="Genomic_DNA"/>
</dbReference>
<dbReference type="InterPro" id="IPR017689">
    <property type="entry name" value="BamD"/>
</dbReference>
<evidence type="ECO:0000256" key="1">
    <source>
        <dbReference type="ARBA" id="ARBA00022729"/>
    </source>
</evidence>
<gene>
    <name evidence="6" type="primary">bamD</name>
    <name evidence="8" type="ORF">KAJ83_12030</name>
</gene>
<dbReference type="PANTHER" id="PTHR37423:SF1">
    <property type="entry name" value="OUTER MEMBRANE PROTEIN ASSEMBLY FACTOR BAMD"/>
    <property type="match status" value="1"/>
</dbReference>
<comment type="caution">
    <text evidence="8">The sequence shown here is derived from an EMBL/GenBank/DDBJ whole genome shotgun (WGS) entry which is preliminary data.</text>
</comment>
<keyword evidence="2 6" id="KW-0472">Membrane</keyword>
<name>A0A8J7S6L7_9PROT</name>
<evidence type="ECO:0000313" key="8">
    <source>
        <dbReference type="EMBL" id="MBP5857739.1"/>
    </source>
</evidence>
<comment type="function">
    <text evidence="6">Part of the outer membrane protein assembly complex, which is involved in assembly and insertion of beta-barrel proteins into the outer membrane.</text>
</comment>
<comment type="subcellular location">
    <subcellularLocation>
        <location evidence="6">Cell outer membrane</location>
        <topology evidence="6">Lipid-anchor</topology>
    </subcellularLocation>
</comment>
<comment type="similarity">
    <text evidence="6">Belongs to the BamD family.</text>
</comment>
<protein>
    <recommendedName>
        <fullName evidence="6">Outer membrane protein assembly factor BamD</fullName>
    </recommendedName>
</protein>
<feature type="domain" description="Outer membrane lipoprotein BamD-like" evidence="7">
    <location>
        <begin position="44"/>
        <end position="239"/>
    </location>
</feature>
<organism evidence="8 9">
    <name type="scientific">Marivibrio halodurans</name>
    <dbReference type="NCBI Taxonomy" id="2039722"/>
    <lineage>
        <taxon>Bacteria</taxon>
        <taxon>Pseudomonadati</taxon>
        <taxon>Pseudomonadota</taxon>
        <taxon>Alphaproteobacteria</taxon>
        <taxon>Rhodospirillales</taxon>
        <taxon>Rhodospirillaceae</taxon>
        <taxon>Marivibrio</taxon>
    </lineage>
</organism>
<dbReference type="InterPro" id="IPR011990">
    <property type="entry name" value="TPR-like_helical_dom_sf"/>
</dbReference>
<keyword evidence="3 6" id="KW-0564">Palmitate</keyword>